<reference evidence="1" key="1">
    <citation type="submission" date="2019-11" db="EMBL/GenBank/DDBJ databases">
        <authorList>
            <person name="Feng L."/>
        </authorList>
    </citation>
    <scope>NUCLEOTIDE SEQUENCE</scope>
    <source>
        <strain evidence="1">PclaraLFYP37</strain>
    </source>
</reference>
<gene>
    <name evidence="1" type="ORF">PCLFYP37_03399</name>
</gene>
<sequence length="61" mass="7321">MMFETALGVDAETLIRLQMKYNMRIVRRLCNVWMKFVSLRLYYSESLNNIILTRITAKFLT</sequence>
<proteinExistence type="predicted"/>
<organism evidence="1">
    <name type="scientific">Paraprevotella clara</name>
    <dbReference type="NCBI Taxonomy" id="454154"/>
    <lineage>
        <taxon>Bacteria</taxon>
        <taxon>Pseudomonadati</taxon>
        <taxon>Bacteroidota</taxon>
        <taxon>Bacteroidia</taxon>
        <taxon>Bacteroidales</taxon>
        <taxon>Prevotellaceae</taxon>
        <taxon>Paraprevotella</taxon>
    </lineage>
</organism>
<name>A0A6N3GFR0_9BACT</name>
<accession>A0A6N3GFR0</accession>
<dbReference type="AlphaFoldDB" id="A0A6N3GFR0"/>
<dbReference type="EMBL" id="CACRUT010000029">
    <property type="protein sequence ID" value="VYU63172.1"/>
    <property type="molecule type" value="Genomic_DNA"/>
</dbReference>
<protein>
    <submittedName>
        <fullName evidence="1">Uncharacterized protein</fullName>
    </submittedName>
</protein>
<evidence type="ECO:0000313" key="1">
    <source>
        <dbReference type="EMBL" id="VYU63172.1"/>
    </source>
</evidence>